<protein>
    <submittedName>
        <fullName evidence="4">Uncharacterized protein LOC110218923</fullName>
    </submittedName>
</protein>
<dbReference type="KEGG" id="pcw:110218923"/>
<sequence length="747" mass="82034">MKAAETGTVELLELAWMFLLVDSFVERVGLLPLSEGPSNVEILWSDLSQWAPSKDSPPAPLVAEPVSTHPQPRPQRLSKVAGAPARPAASVGLPAGLRASPSSPLRWLLGLYGPACSRKVKEPSRGSAGRGASGQRHLTSGLLLGRARPQASPIDTLSAPPEGSPAGRPLPFPCVMAQRNLKPKRKLKCCPCLPWPGSDEDGAGEQCIPLESDEEAKLLGHFENSDDHQENFSKVYYQIKEKARKHKKQQKASMNSQNMQLCKDREVTIGLENHSLSKNAPNISNASAFKKNKNSKSKNLGNDIKNGLEFIKPTQDDGFPNQVFSLSSLSLSIMEKKAKGEKIPQKSNRQDQLPDRNFKRVCKSPRLPKRNKNKAEPLCQHFHALLSQTPSLNESNDEQVAHISRDNEDGKALCEWKGINSALCYFEDGILTGFKKRQKPHKRILFREGIGVKTPETNGLQPLLSSSPIALEINTSDSEEEFHTGSLIENRDSPMVKSSTEEMCSSFDHSQDIFLTQRSLLSRHVSDSPSSSSSSPAPKRAKKGSRDLSAKPTHSPNNLPQLSSSGETVLNGETVPENNNLSQDNLKGFEEIRKYSGTKERAVQTEDFFGSSVLATSLLFRREVDLCEKPLDLTLPGRSRSWVGSSENDSCTILAAGDVVHMISQNVSETVSPMEDQTIGSGLATAVLSDDSREKCACNQLRKPDEVKYIQTKLNSSFFFKTKDEPDANIPKESSVKLNNKTNKDSI</sequence>
<proteinExistence type="predicted"/>
<feature type="signal peptide" evidence="2">
    <location>
        <begin position="1"/>
        <end position="23"/>
    </location>
</feature>
<feature type="compositionally biased region" description="Polar residues" evidence="1">
    <location>
        <begin position="576"/>
        <end position="585"/>
    </location>
</feature>
<reference evidence="4" key="1">
    <citation type="submission" date="2025-08" db="UniProtKB">
        <authorList>
            <consortium name="RefSeq"/>
        </authorList>
    </citation>
    <scope>IDENTIFICATION</scope>
    <source>
        <tissue evidence="4">Spleen</tissue>
    </source>
</reference>
<evidence type="ECO:0000313" key="4">
    <source>
        <dbReference type="RefSeq" id="XP_020857599.1"/>
    </source>
</evidence>
<feature type="region of interest" description="Disordered" evidence="1">
    <location>
        <begin position="337"/>
        <end position="357"/>
    </location>
</feature>
<dbReference type="InParanoid" id="A0A6P5LM67"/>
<feature type="chain" id="PRO_5027624850" evidence="2">
    <location>
        <begin position="24"/>
        <end position="747"/>
    </location>
</feature>
<dbReference type="RefSeq" id="XP_020857599.1">
    <property type="nucleotide sequence ID" value="XM_021001940.1"/>
</dbReference>
<feature type="region of interest" description="Disordered" evidence="1">
    <location>
        <begin position="524"/>
        <end position="585"/>
    </location>
</feature>
<evidence type="ECO:0000256" key="2">
    <source>
        <dbReference type="SAM" id="SignalP"/>
    </source>
</evidence>
<name>A0A6P5LM67_PHACI</name>
<accession>A0A6P5LM67</accession>
<feature type="region of interest" description="Disordered" evidence="1">
    <location>
        <begin position="724"/>
        <end position="747"/>
    </location>
</feature>
<dbReference type="Proteomes" id="UP000515140">
    <property type="component" value="Unplaced"/>
</dbReference>
<feature type="compositionally biased region" description="Low complexity" evidence="1">
    <location>
        <begin position="524"/>
        <end position="535"/>
    </location>
</feature>
<organism evidence="3 4">
    <name type="scientific">Phascolarctos cinereus</name>
    <name type="common">Koala</name>
    <dbReference type="NCBI Taxonomy" id="38626"/>
    <lineage>
        <taxon>Eukaryota</taxon>
        <taxon>Metazoa</taxon>
        <taxon>Chordata</taxon>
        <taxon>Craniata</taxon>
        <taxon>Vertebrata</taxon>
        <taxon>Euteleostomi</taxon>
        <taxon>Mammalia</taxon>
        <taxon>Metatheria</taxon>
        <taxon>Diprotodontia</taxon>
        <taxon>Phascolarctidae</taxon>
        <taxon>Phascolarctos</taxon>
    </lineage>
</organism>
<dbReference type="AlphaFoldDB" id="A0A6P5LM67"/>
<feature type="region of interest" description="Disordered" evidence="1">
    <location>
        <begin position="54"/>
        <end position="85"/>
    </location>
</feature>
<keyword evidence="3" id="KW-1185">Reference proteome</keyword>
<keyword evidence="2" id="KW-0732">Signal</keyword>
<evidence type="ECO:0000313" key="3">
    <source>
        <dbReference type="Proteomes" id="UP000515140"/>
    </source>
</evidence>
<dbReference type="GeneID" id="110218923"/>
<gene>
    <name evidence="4" type="primary">LOC110218923</name>
</gene>
<feature type="compositionally biased region" description="Polar residues" evidence="1">
    <location>
        <begin position="552"/>
        <end position="568"/>
    </location>
</feature>
<evidence type="ECO:0000256" key="1">
    <source>
        <dbReference type="SAM" id="MobiDB-lite"/>
    </source>
</evidence>
<feature type="region of interest" description="Disordered" evidence="1">
    <location>
        <begin position="477"/>
        <end position="502"/>
    </location>
</feature>